<proteinExistence type="predicted"/>
<evidence type="ECO:0000256" key="3">
    <source>
        <dbReference type="ARBA" id="ARBA00022692"/>
    </source>
</evidence>
<evidence type="ECO:0000313" key="7">
    <source>
        <dbReference type="EMBL" id="GLJ78394.1"/>
    </source>
</evidence>
<name>A0A9W6HDA7_9MICO</name>
<keyword evidence="3 6" id="KW-0812">Transmembrane</keyword>
<sequence>MTTDPSSADALRDRWDSSRLRERLDQPIERATTITRRTLGWFPIRVWRHFLRHNGFLLAASISYQSLFALFATLYSAFAVVGLWLGGSSAAIDALIRVVNSYIPELISTGGPVSPDDVTAIARDSGSVLAVTGAVALSVAVWTAIGFVTFTRRAVRDIFGLPFDTRNYVLLKLRDFGAAILFGLALVLGAALGLVAGGVVRQVFDFFDVPYESITIDVLSRLASVLVAIVLNAAALTGLIRFLTGTSLPWRTIMPGALFGGVTLSLLQLGAGFLAVYSPTNPLLATFSVLIGFLLWLRLAGIVMLVAASWVAVSAADDDIPLVVKTDEERRADERRALRLIAEAQVRDAERALADAGWWRRASARRAVRQARALLARLDENEAGTPG</sequence>
<reference evidence="7" key="2">
    <citation type="submission" date="2023-01" db="EMBL/GenBank/DDBJ databases">
        <authorList>
            <person name="Sun Q."/>
            <person name="Evtushenko L."/>
        </authorList>
    </citation>
    <scope>NUCLEOTIDE SEQUENCE</scope>
    <source>
        <strain evidence="7">VKM Ac-1447</strain>
    </source>
</reference>
<evidence type="ECO:0000313" key="8">
    <source>
        <dbReference type="Proteomes" id="UP001142317"/>
    </source>
</evidence>
<feature type="transmembrane region" description="Helical" evidence="6">
    <location>
        <begin position="219"/>
        <end position="244"/>
    </location>
</feature>
<feature type="transmembrane region" description="Helical" evidence="6">
    <location>
        <begin position="128"/>
        <end position="150"/>
    </location>
</feature>
<reference evidence="7" key="1">
    <citation type="journal article" date="2014" name="Int. J. Syst. Evol. Microbiol.">
        <title>Complete genome sequence of Corynebacterium casei LMG S-19264T (=DSM 44701T), isolated from a smear-ripened cheese.</title>
        <authorList>
            <consortium name="US DOE Joint Genome Institute (JGI-PGF)"/>
            <person name="Walter F."/>
            <person name="Albersmeier A."/>
            <person name="Kalinowski J."/>
            <person name="Ruckert C."/>
        </authorList>
    </citation>
    <scope>NUCLEOTIDE SEQUENCE</scope>
    <source>
        <strain evidence="7">VKM Ac-1447</strain>
    </source>
</reference>
<comment type="subcellular location">
    <subcellularLocation>
        <location evidence="1">Cell membrane</location>
        <topology evidence="1">Multi-pass membrane protein</topology>
    </subcellularLocation>
</comment>
<dbReference type="PANTHER" id="PTHR30213">
    <property type="entry name" value="INNER MEMBRANE PROTEIN YHJD"/>
    <property type="match status" value="1"/>
</dbReference>
<evidence type="ECO:0000256" key="1">
    <source>
        <dbReference type="ARBA" id="ARBA00004651"/>
    </source>
</evidence>
<dbReference type="EMBL" id="BSEO01000001">
    <property type="protein sequence ID" value="GLJ78394.1"/>
    <property type="molecule type" value="Genomic_DNA"/>
</dbReference>
<dbReference type="RefSeq" id="WP_210005952.1">
    <property type="nucleotide sequence ID" value="NZ_BSEO01000001.1"/>
</dbReference>
<gene>
    <name evidence="7" type="ORF">GCM10017586_00760</name>
</gene>
<accession>A0A9W6HDA7</accession>
<dbReference type="AlphaFoldDB" id="A0A9W6HDA7"/>
<evidence type="ECO:0000256" key="2">
    <source>
        <dbReference type="ARBA" id="ARBA00022475"/>
    </source>
</evidence>
<comment type="caution">
    <text evidence="7">The sequence shown here is derived from an EMBL/GenBank/DDBJ whole genome shotgun (WGS) entry which is preliminary data.</text>
</comment>
<dbReference type="Pfam" id="PF03631">
    <property type="entry name" value="Virul_fac_BrkB"/>
    <property type="match status" value="1"/>
</dbReference>
<evidence type="ECO:0000256" key="4">
    <source>
        <dbReference type="ARBA" id="ARBA00022989"/>
    </source>
</evidence>
<keyword evidence="5 6" id="KW-0472">Membrane</keyword>
<feature type="transmembrane region" description="Helical" evidence="6">
    <location>
        <begin position="256"/>
        <end position="277"/>
    </location>
</feature>
<dbReference type="Proteomes" id="UP001142317">
    <property type="component" value="Unassembled WGS sequence"/>
</dbReference>
<feature type="transmembrane region" description="Helical" evidence="6">
    <location>
        <begin position="176"/>
        <end position="199"/>
    </location>
</feature>
<evidence type="ECO:0000256" key="6">
    <source>
        <dbReference type="SAM" id="Phobius"/>
    </source>
</evidence>
<keyword evidence="4 6" id="KW-1133">Transmembrane helix</keyword>
<keyword evidence="8" id="KW-1185">Reference proteome</keyword>
<dbReference type="PANTHER" id="PTHR30213:SF1">
    <property type="entry name" value="INNER MEMBRANE PROTEIN YHJD"/>
    <property type="match status" value="1"/>
</dbReference>
<organism evidence="7 8">
    <name type="scientific">Microbacterium imperiale</name>
    <dbReference type="NCBI Taxonomy" id="33884"/>
    <lineage>
        <taxon>Bacteria</taxon>
        <taxon>Bacillati</taxon>
        <taxon>Actinomycetota</taxon>
        <taxon>Actinomycetes</taxon>
        <taxon>Micrococcales</taxon>
        <taxon>Microbacteriaceae</taxon>
        <taxon>Microbacterium</taxon>
    </lineage>
</organism>
<dbReference type="GO" id="GO:0005886">
    <property type="term" value="C:plasma membrane"/>
    <property type="evidence" value="ECO:0007669"/>
    <property type="project" value="UniProtKB-SubCell"/>
</dbReference>
<evidence type="ECO:0000256" key="5">
    <source>
        <dbReference type="ARBA" id="ARBA00023136"/>
    </source>
</evidence>
<feature type="transmembrane region" description="Helical" evidence="6">
    <location>
        <begin position="55"/>
        <end position="85"/>
    </location>
</feature>
<feature type="transmembrane region" description="Helical" evidence="6">
    <location>
        <begin position="283"/>
        <end position="313"/>
    </location>
</feature>
<keyword evidence="2" id="KW-1003">Cell membrane</keyword>
<protein>
    <submittedName>
        <fullName evidence="7">Uncharacterized protein</fullName>
    </submittedName>
</protein>
<dbReference type="InterPro" id="IPR017039">
    <property type="entry name" value="Virul_fac_BrkB"/>
</dbReference>